<gene>
    <name evidence="3" type="ORF">C5470_09140</name>
</gene>
<dbReference type="AlphaFoldDB" id="A0A7X5TKZ0"/>
<dbReference type="InterPro" id="IPR013656">
    <property type="entry name" value="PAS_4"/>
</dbReference>
<keyword evidence="1" id="KW-0238">DNA-binding</keyword>
<dbReference type="EMBL" id="PUJV01000008">
    <property type="protein sequence ID" value="NHB96575.1"/>
    <property type="molecule type" value="Genomic_DNA"/>
</dbReference>
<comment type="caution">
    <text evidence="3">The sequence shown here is derived from an EMBL/GenBank/DDBJ whole genome shotgun (WGS) entry which is preliminary data.</text>
</comment>
<dbReference type="Pfam" id="PF00196">
    <property type="entry name" value="GerE"/>
    <property type="match status" value="1"/>
</dbReference>
<dbReference type="CDD" id="cd06170">
    <property type="entry name" value="LuxR_C_like"/>
    <property type="match status" value="1"/>
</dbReference>
<dbReference type="GO" id="GO:0006355">
    <property type="term" value="P:regulation of DNA-templated transcription"/>
    <property type="evidence" value="ECO:0007669"/>
    <property type="project" value="InterPro"/>
</dbReference>
<name>A0A7X5TKZ0_9GAMM</name>
<dbReference type="Gene3D" id="1.10.10.10">
    <property type="entry name" value="Winged helix-like DNA-binding domain superfamily/Winged helix DNA-binding domain"/>
    <property type="match status" value="1"/>
</dbReference>
<feature type="domain" description="HTH luxR-type" evidence="2">
    <location>
        <begin position="148"/>
        <end position="213"/>
    </location>
</feature>
<keyword evidence="4" id="KW-1185">Reference proteome</keyword>
<dbReference type="Proteomes" id="UP000547931">
    <property type="component" value="Unassembled WGS sequence"/>
</dbReference>
<dbReference type="InterPro" id="IPR016032">
    <property type="entry name" value="Sig_transdc_resp-reg_C-effctor"/>
</dbReference>
<dbReference type="RefSeq" id="WP_166287964.1">
    <property type="nucleotide sequence ID" value="NZ_CAWPIE010000008.1"/>
</dbReference>
<protein>
    <submittedName>
        <fullName evidence="3">Helix-turn-helix transcriptional regulator</fullName>
    </submittedName>
</protein>
<dbReference type="InterPro" id="IPR036388">
    <property type="entry name" value="WH-like_DNA-bd_sf"/>
</dbReference>
<dbReference type="PROSITE" id="PS50043">
    <property type="entry name" value="HTH_LUXR_2"/>
    <property type="match status" value="1"/>
</dbReference>
<reference evidence="3 4" key="1">
    <citation type="submission" date="2018-02" db="EMBL/GenBank/DDBJ databases">
        <authorList>
            <person name="Machado R.A."/>
        </authorList>
    </citation>
    <scope>NUCLEOTIDE SEQUENCE [LARGE SCALE GENOMIC DNA]</scope>
    <source>
        <strain evidence="3 4">DSM 23271</strain>
    </source>
</reference>
<sequence>MNKSGLRKVPFITSQLTNMWDRSSDPWFVKDKESRFIYANSVFIKANKLPENFNIIGYTDEELPTPVSGFAHHFKEHERRVLACMQRISSIGTYPQGSGQLPKSYFCEKYPLMCENNQCIGIISHAKEIDHFTVSHYLKNNIPISIYPRPPNNLLKDKEWIIIFLFCCGISNKDIATEMNLSCRTVEKHFENIYEKFSVGSVLELRLLCKENGYDLYIPPRYSESISHFLLT</sequence>
<organism evidence="3 4">
    <name type="scientific">Photorhabdus stackebrandtii</name>
    <dbReference type="NCBI Taxonomy" id="1123042"/>
    <lineage>
        <taxon>Bacteria</taxon>
        <taxon>Pseudomonadati</taxon>
        <taxon>Pseudomonadota</taxon>
        <taxon>Gammaproteobacteria</taxon>
        <taxon>Enterobacterales</taxon>
        <taxon>Morganellaceae</taxon>
        <taxon>Photorhabdus</taxon>
    </lineage>
</organism>
<dbReference type="SMART" id="SM00421">
    <property type="entry name" value="HTH_LUXR"/>
    <property type="match status" value="1"/>
</dbReference>
<dbReference type="Pfam" id="PF08448">
    <property type="entry name" value="PAS_4"/>
    <property type="match status" value="1"/>
</dbReference>
<dbReference type="SUPFAM" id="SSF46894">
    <property type="entry name" value="C-terminal effector domain of the bipartite response regulators"/>
    <property type="match status" value="1"/>
</dbReference>
<evidence type="ECO:0000313" key="4">
    <source>
        <dbReference type="Proteomes" id="UP000547931"/>
    </source>
</evidence>
<dbReference type="PRINTS" id="PR00038">
    <property type="entry name" value="HTHLUXR"/>
</dbReference>
<evidence type="ECO:0000256" key="1">
    <source>
        <dbReference type="ARBA" id="ARBA00023125"/>
    </source>
</evidence>
<dbReference type="PROSITE" id="PS00622">
    <property type="entry name" value="HTH_LUXR_1"/>
    <property type="match status" value="1"/>
</dbReference>
<dbReference type="GO" id="GO:0003677">
    <property type="term" value="F:DNA binding"/>
    <property type="evidence" value="ECO:0007669"/>
    <property type="project" value="UniProtKB-KW"/>
</dbReference>
<accession>A0A7X5TKZ0</accession>
<evidence type="ECO:0000259" key="2">
    <source>
        <dbReference type="PROSITE" id="PS50043"/>
    </source>
</evidence>
<proteinExistence type="predicted"/>
<evidence type="ECO:0000313" key="3">
    <source>
        <dbReference type="EMBL" id="NHB96575.1"/>
    </source>
</evidence>
<dbReference type="InterPro" id="IPR000792">
    <property type="entry name" value="Tscrpt_reg_LuxR_C"/>
</dbReference>